<dbReference type="RefSeq" id="WP_170266771.1">
    <property type="nucleotide sequence ID" value="NZ_BKAG01000017.1"/>
</dbReference>
<dbReference type="PROSITE" id="PS50893">
    <property type="entry name" value="ABC_TRANSPORTER_2"/>
    <property type="match status" value="1"/>
</dbReference>
<keyword evidence="3" id="KW-0547">Nucleotide-binding</keyword>
<dbReference type="GO" id="GO:0016887">
    <property type="term" value="F:ATP hydrolysis activity"/>
    <property type="evidence" value="ECO:0007669"/>
    <property type="project" value="InterPro"/>
</dbReference>
<protein>
    <submittedName>
        <fullName evidence="6">ABC transporter ATP-binding protein</fullName>
    </submittedName>
</protein>
<dbReference type="PANTHER" id="PTHR43335:SF4">
    <property type="entry name" value="ABC TRANSPORTER, ATP-BINDING PROTEIN"/>
    <property type="match status" value="1"/>
</dbReference>
<dbReference type="SMART" id="SM00382">
    <property type="entry name" value="AAA"/>
    <property type="match status" value="1"/>
</dbReference>
<dbReference type="InterPro" id="IPR017871">
    <property type="entry name" value="ABC_transporter-like_CS"/>
</dbReference>
<dbReference type="AlphaFoldDB" id="A0A512M9E5"/>
<organism evidence="6 7">
    <name type="scientific">Brevifollis gellanilyticus</name>
    <dbReference type="NCBI Taxonomy" id="748831"/>
    <lineage>
        <taxon>Bacteria</taxon>
        <taxon>Pseudomonadati</taxon>
        <taxon>Verrucomicrobiota</taxon>
        <taxon>Verrucomicrobiia</taxon>
        <taxon>Verrucomicrobiales</taxon>
        <taxon>Verrucomicrobiaceae</taxon>
    </lineage>
</organism>
<sequence length="297" mass="33199">MALIEVRNLTKRWRADRLALDDVSFDLRQGEILGLLGHNGAGKSTILGITLGMVRPDGGQVVIGGHSVQDDRARALGQIGAIYEAAHFYDYLTGWQNLRVLCSLSGWWDEAEAKRVLKLVNLEQRAGHKTKTYSHGMRQRLALAQALLPRPKCLLLDEPTDGLDPEGIREFRELVLKLRAEFGMTILLNSHLLAEVEQMCDRCVILKQGKKMYEGIVPSQQKKQTVFQLQTRDATKAREVIRTAGATQDPTTNLIELPSHIVGHELLQQLVQAGVRVDAWQPHKPTLEEFYLGLTGA</sequence>
<keyword evidence="2" id="KW-0813">Transport</keyword>
<dbReference type="Proteomes" id="UP000321577">
    <property type="component" value="Unassembled WGS sequence"/>
</dbReference>
<dbReference type="Gene3D" id="3.40.50.300">
    <property type="entry name" value="P-loop containing nucleotide triphosphate hydrolases"/>
    <property type="match status" value="1"/>
</dbReference>
<evidence type="ECO:0000256" key="3">
    <source>
        <dbReference type="ARBA" id="ARBA00022741"/>
    </source>
</evidence>
<evidence type="ECO:0000313" key="6">
    <source>
        <dbReference type="EMBL" id="GEP43360.1"/>
    </source>
</evidence>
<reference evidence="6 7" key="1">
    <citation type="submission" date="2019-07" db="EMBL/GenBank/DDBJ databases">
        <title>Whole genome shotgun sequence of Brevifollis gellanilyticus NBRC 108608.</title>
        <authorList>
            <person name="Hosoyama A."/>
            <person name="Uohara A."/>
            <person name="Ohji S."/>
            <person name="Ichikawa N."/>
        </authorList>
    </citation>
    <scope>NUCLEOTIDE SEQUENCE [LARGE SCALE GENOMIC DNA]</scope>
    <source>
        <strain evidence="6 7">NBRC 108608</strain>
    </source>
</reference>
<accession>A0A512M9E5</accession>
<dbReference type="Pfam" id="PF00005">
    <property type="entry name" value="ABC_tran"/>
    <property type="match status" value="1"/>
</dbReference>
<evidence type="ECO:0000256" key="2">
    <source>
        <dbReference type="ARBA" id="ARBA00022448"/>
    </source>
</evidence>
<dbReference type="PANTHER" id="PTHR43335">
    <property type="entry name" value="ABC TRANSPORTER, ATP-BINDING PROTEIN"/>
    <property type="match status" value="1"/>
</dbReference>
<feature type="domain" description="ABC transporter" evidence="5">
    <location>
        <begin position="4"/>
        <end position="233"/>
    </location>
</feature>
<keyword evidence="7" id="KW-1185">Reference proteome</keyword>
<gene>
    <name evidence="6" type="ORF">BGE01nite_26510</name>
</gene>
<dbReference type="InterPro" id="IPR027417">
    <property type="entry name" value="P-loop_NTPase"/>
</dbReference>
<dbReference type="InterPro" id="IPR003593">
    <property type="entry name" value="AAA+_ATPase"/>
</dbReference>
<comment type="similarity">
    <text evidence="1">Belongs to the ABC transporter superfamily.</text>
</comment>
<dbReference type="SUPFAM" id="SSF52540">
    <property type="entry name" value="P-loop containing nucleoside triphosphate hydrolases"/>
    <property type="match status" value="1"/>
</dbReference>
<proteinExistence type="inferred from homology"/>
<dbReference type="InterPro" id="IPR003439">
    <property type="entry name" value="ABC_transporter-like_ATP-bd"/>
</dbReference>
<keyword evidence="4 6" id="KW-0067">ATP-binding</keyword>
<dbReference type="GO" id="GO:0005524">
    <property type="term" value="F:ATP binding"/>
    <property type="evidence" value="ECO:0007669"/>
    <property type="project" value="UniProtKB-KW"/>
</dbReference>
<dbReference type="EMBL" id="BKAG01000017">
    <property type="protein sequence ID" value="GEP43360.1"/>
    <property type="molecule type" value="Genomic_DNA"/>
</dbReference>
<evidence type="ECO:0000259" key="5">
    <source>
        <dbReference type="PROSITE" id="PS50893"/>
    </source>
</evidence>
<comment type="caution">
    <text evidence="6">The sequence shown here is derived from an EMBL/GenBank/DDBJ whole genome shotgun (WGS) entry which is preliminary data.</text>
</comment>
<evidence type="ECO:0000256" key="1">
    <source>
        <dbReference type="ARBA" id="ARBA00005417"/>
    </source>
</evidence>
<dbReference type="PROSITE" id="PS00211">
    <property type="entry name" value="ABC_TRANSPORTER_1"/>
    <property type="match status" value="1"/>
</dbReference>
<name>A0A512M9E5_9BACT</name>
<evidence type="ECO:0000256" key="4">
    <source>
        <dbReference type="ARBA" id="ARBA00022840"/>
    </source>
</evidence>
<evidence type="ECO:0000313" key="7">
    <source>
        <dbReference type="Proteomes" id="UP000321577"/>
    </source>
</evidence>